<protein>
    <submittedName>
        <fullName evidence="1">Uncharacterized protein</fullName>
    </submittedName>
</protein>
<keyword evidence="2" id="KW-1185">Reference proteome</keyword>
<proteinExistence type="predicted"/>
<accession>A0A5B7HN05</accession>
<name>A0A5B7HN05_PORTR</name>
<sequence>MFRYRVNNFVFSRGKCGCESSRCEGRWGVEGEGRGGRPAGGQAEKRCGESEREKWAITILVCSPLGFDRVGQTTKRVCRRWVDVSAEWSHQRGNGDRERKMHSLDTSYRVAIPKSYLSQVYPDRDPAQPTMQESRKGLIVGQRQVLVGGCSGLLSRSSLPSCLLEDRCGSCLKLRNLWLLLKQREPFVSVVALSRSLPPSVTF</sequence>
<dbReference type="Proteomes" id="UP000324222">
    <property type="component" value="Unassembled WGS sequence"/>
</dbReference>
<organism evidence="1 2">
    <name type="scientific">Portunus trituberculatus</name>
    <name type="common">Swimming crab</name>
    <name type="synonym">Neptunus trituberculatus</name>
    <dbReference type="NCBI Taxonomy" id="210409"/>
    <lineage>
        <taxon>Eukaryota</taxon>
        <taxon>Metazoa</taxon>
        <taxon>Ecdysozoa</taxon>
        <taxon>Arthropoda</taxon>
        <taxon>Crustacea</taxon>
        <taxon>Multicrustacea</taxon>
        <taxon>Malacostraca</taxon>
        <taxon>Eumalacostraca</taxon>
        <taxon>Eucarida</taxon>
        <taxon>Decapoda</taxon>
        <taxon>Pleocyemata</taxon>
        <taxon>Brachyura</taxon>
        <taxon>Eubrachyura</taxon>
        <taxon>Portunoidea</taxon>
        <taxon>Portunidae</taxon>
        <taxon>Portuninae</taxon>
        <taxon>Portunus</taxon>
    </lineage>
</organism>
<evidence type="ECO:0000313" key="1">
    <source>
        <dbReference type="EMBL" id="MPC70597.1"/>
    </source>
</evidence>
<evidence type="ECO:0000313" key="2">
    <source>
        <dbReference type="Proteomes" id="UP000324222"/>
    </source>
</evidence>
<reference evidence="1 2" key="1">
    <citation type="submission" date="2019-05" db="EMBL/GenBank/DDBJ databases">
        <title>Another draft genome of Portunus trituberculatus and its Hox gene families provides insights of decapod evolution.</title>
        <authorList>
            <person name="Jeong J.-H."/>
            <person name="Song I."/>
            <person name="Kim S."/>
            <person name="Choi T."/>
            <person name="Kim D."/>
            <person name="Ryu S."/>
            <person name="Kim W."/>
        </authorList>
    </citation>
    <scope>NUCLEOTIDE SEQUENCE [LARGE SCALE GENOMIC DNA]</scope>
    <source>
        <tissue evidence="1">Muscle</tissue>
    </source>
</reference>
<dbReference type="EMBL" id="VSRR010031410">
    <property type="protein sequence ID" value="MPC70597.1"/>
    <property type="molecule type" value="Genomic_DNA"/>
</dbReference>
<comment type="caution">
    <text evidence="1">The sequence shown here is derived from an EMBL/GenBank/DDBJ whole genome shotgun (WGS) entry which is preliminary data.</text>
</comment>
<dbReference type="AlphaFoldDB" id="A0A5B7HN05"/>
<gene>
    <name evidence="1" type="ORF">E2C01_064851</name>
</gene>